<evidence type="ECO:0000256" key="2">
    <source>
        <dbReference type="ARBA" id="ARBA00022679"/>
    </source>
</evidence>
<accession>A0A644UGU5</accession>
<dbReference type="GO" id="GO:0046872">
    <property type="term" value="F:metal ion binding"/>
    <property type="evidence" value="ECO:0007669"/>
    <property type="project" value="UniProtKB-KW"/>
</dbReference>
<reference evidence="4" key="1">
    <citation type="submission" date="2019-08" db="EMBL/GenBank/DDBJ databases">
        <authorList>
            <person name="Kucharzyk K."/>
            <person name="Murdoch R.W."/>
            <person name="Higgins S."/>
            <person name="Loffler F."/>
        </authorList>
    </citation>
    <scope>NUCLEOTIDE SEQUENCE</scope>
</reference>
<dbReference type="Pfam" id="PF01501">
    <property type="entry name" value="Glyco_transf_8"/>
    <property type="match status" value="1"/>
</dbReference>
<protein>
    <submittedName>
        <fullName evidence="4">General stress protein A</fullName>
    </submittedName>
</protein>
<dbReference type="AlphaFoldDB" id="A0A644UGU5"/>
<dbReference type="PANTHER" id="PTHR13778:SF47">
    <property type="entry name" value="LIPOPOLYSACCHARIDE 1,3-GALACTOSYLTRANSFERASE"/>
    <property type="match status" value="1"/>
</dbReference>
<proteinExistence type="predicted"/>
<dbReference type="PANTHER" id="PTHR13778">
    <property type="entry name" value="GLYCOSYLTRANSFERASE 8 DOMAIN-CONTAINING PROTEIN"/>
    <property type="match status" value="1"/>
</dbReference>
<dbReference type="InterPro" id="IPR029044">
    <property type="entry name" value="Nucleotide-diphossugar_trans"/>
</dbReference>
<keyword evidence="1" id="KW-0328">Glycosyltransferase</keyword>
<dbReference type="CDD" id="cd04194">
    <property type="entry name" value="GT8_A4GalT_like"/>
    <property type="match status" value="1"/>
</dbReference>
<dbReference type="Gene3D" id="3.90.550.10">
    <property type="entry name" value="Spore Coat Polysaccharide Biosynthesis Protein SpsA, Chain A"/>
    <property type="match status" value="1"/>
</dbReference>
<dbReference type="EMBL" id="VSSQ01000113">
    <property type="protein sequence ID" value="MPL78121.1"/>
    <property type="molecule type" value="Genomic_DNA"/>
</dbReference>
<organism evidence="4">
    <name type="scientific">bioreactor metagenome</name>
    <dbReference type="NCBI Taxonomy" id="1076179"/>
    <lineage>
        <taxon>unclassified sequences</taxon>
        <taxon>metagenomes</taxon>
        <taxon>ecological metagenomes</taxon>
    </lineage>
</organism>
<comment type="caution">
    <text evidence="4">The sequence shown here is derived from an EMBL/GenBank/DDBJ whole genome shotgun (WGS) entry which is preliminary data.</text>
</comment>
<keyword evidence="3" id="KW-0479">Metal-binding</keyword>
<sequence>MINIVYSSDENFVPYLSVSLISFLEHNYSDFDKIVFYILDNGILDRSKEKLKILCEDFGSELYFIATSDIENKYNIKLDLGSRDSNSYPFSAYSRLFLSTLLDVDIKKVLYLDADSLVVGSFKELWEEDISSYLCAGVLDIINPVTKIESMIIGREDDPYINTGVLLINLDKWRFDNVEKKFIDFIEKYNDFNFLHADQSVLNAVFTDKSKILILNPEFNVTLSLYELEYKNISKYVVFDYYSKNVVEKAKKNPILHHATTTFYWGRPWVLGNIKIPYYDLYKKYAEKSPFKDRIYIKGKKLSLNEKFSEFLIKRVSPSFFIFLLKKKKKLNNFIK</sequence>
<dbReference type="SUPFAM" id="SSF53448">
    <property type="entry name" value="Nucleotide-diphospho-sugar transferases"/>
    <property type="match status" value="1"/>
</dbReference>
<evidence type="ECO:0000313" key="4">
    <source>
        <dbReference type="EMBL" id="MPL78121.1"/>
    </source>
</evidence>
<dbReference type="GO" id="GO:0016757">
    <property type="term" value="F:glycosyltransferase activity"/>
    <property type="evidence" value="ECO:0007669"/>
    <property type="project" value="UniProtKB-KW"/>
</dbReference>
<name>A0A644UGU5_9ZZZZ</name>
<evidence type="ECO:0000256" key="1">
    <source>
        <dbReference type="ARBA" id="ARBA00022676"/>
    </source>
</evidence>
<evidence type="ECO:0000256" key="3">
    <source>
        <dbReference type="ARBA" id="ARBA00022723"/>
    </source>
</evidence>
<gene>
    <name evidence="4" type="primary">gspA_3</name>
    <name evidence="4" type="ORF">SDC9_23985</name>
</gene>
<keyword evidence="2" id="KW-0808">Transferase</keyword>
<dbReference type="InterPro" id="IPR050748">
    <property type="entry name" value="Glycosyltrans_8_dom-fam"/>
</dbReference>
<dbReference type="InterPro" id="IPR002495">
    <property type="entry name" value="Glyco_trans_8"/>
</dbReference>